<dbReference type="AlphaFoldDB" id="A0A6M8HTF1"/>
<reference evidence="2 3" key="1">
    <citation type="journal article" date="2014" name="World J. Microbiol. Biotechnol.">
        <title>Biodiversity and physiological characteristics of Antarctic and Arctic lichens-associated bacteria.</title>
        <authorList>
            <person name="Lee Y.M."/>
            <person name="Kim E.H."/>
            <person name="Lee H.K."/>
            <person name="Hong S.G."/>
        </authorList>
    </citation>
    <scope>NUCLEOTIDE SEQUENCE [LARGE SCALE GENOMIC DNA]</scope>
    <source>
        <strain evidence="2 3">PAMC 26569</strain>
    </source>
</reference>
<feature type="region of interest" description="Disordered" evidence="1">
    <location>
        <begin position="83"/>
        <end position="119"/>
    </location>
</feature>
<dbReference type="KEGG" id="lck:HN018_16850"/>
<protein>
    <submittedName>
        <fullName evidence="2">NADH-quinone oxidoreductase subunit D</fullName>
    </submittedName>
</protein>
<organism evidence="2 3">
    <name type="scientific">Lichenicola cladoniae</name>
    <dbReference type="NCBI Taxonomy" id="1484109"/>
    <lineage>
        <taxon>Bacteria</taxon>
        <taxon>Pseudomonadati</taxon>
        <taxon>Pseudomonadota</taxon>
        <taxon>Alphaproteobacteria</taxon>
        <taxon>Acetobacterales</taxon>
        <taxon>Acetobacteraceae</taxon>
        <taxon>Lichenicola</taxon>
    </lineage>
</organism>
<dbReference type="Proteomes" id="UP000500767">
    <property type="component" value="Chromosome"/>
</dbReference>
<accession>A0A6M8HTF1</accession>
<dbReference type="EMBL" id="CP053708">
    <property type="protein sequence ID" value="QKE91481.1"/>
    <property type="molecule type" value="Genomic_DNA"/>
</dbReference>
<dbReference type="InterPro" id="IPR007763">
    <property type="entry name" value="NDUFA12"/>
</dbReference>
<dbReference type="Pfam" id="PF05071">
    <property type="entry name" value="NDUFA12"/>
    <property type="match status" value="1"/>
</dbReference>
<evidence type="ECO:0000313" key="2">
    <source>
        <dbReference type="EMBL" id="QKE91481.1"/>
    </source>
</evidence>
<dbReference type="GO" id="GO:0006979">
    <property type="term" value="P:response to oxidative stress"/>
    <property type="evidence" value="ECO:0007669"/>
    <property type="project" value="TreeGrafter"/>
</dbReference>
<name>A0A6M8HTF1_9PROT</name>
<sequence length="119" mass="13483">MTSIGTRLFTLLRGRLIGRDADGRAYYESRKPGGYTMRFRRWVIYNGDEDASSVPAEWWNWLHHADDAPLAAAARQPWQIPFQANRTGDPAGYRPPGSDYRGGLRPHATGDYESWTPDA</sequence>
<gene>
    <name evidence="2" type="ORF">HN018_16850</name>
</gene>
<keyword evidence="3" id="KW-1185">Reference proteome</keyword>
<evidence type="ECO:0000256" key="1">
    <source>
        <dbReference type="SAM" id="MobiDB-lite"/>
    </source>
</evidence>
<dbReference type="PANTHER" id="PTHR12910">
    <property type="entry name" value="NADH-UBIQUINONE OXIDOREDUCTASE SUBUNIT B17.2"/>
    <property type="match status" value="1"/>
</dbReference>
<dbReference type="GO" id="GO:0045271">
    <property type="term" value="C:respiratory chain complex I"/>
    <property type="evidence" value="ECO:0007669"/>
    <property type="project" value="InterPro"/>
</dbReference>
<dbReference type="PANTHER" id="PTHR12910:SF2">
    <property type="entry name" value="NADH DEHYDROGENASE [UBIQUINONE] 1 ALPHA SUBCOMPLEX SUBUNIT 12"/>
    <property type="match status" value="1"/>
</dbReference>
<evidence type="ECO:0000313" key="3">
    <source>
        <dbReference type="Proteomes" id="UP000500767"/>
    </source>
</evidence>
<proteinExistence type="predicted"/>
<dbReference type="RefSeq" id="WP_171832991.1">
    <property type="nucleotide sequence ID" value="NZ_CP053708.1"/>
</dbReference>